<dbReference type="Proteomes" id="UP000265515">
    <property type="component" value="Unassembled WGS sequence"/>
</dbReference>
<protein>
    <submittedName>
        <fullName evidence="2">Uncharacterized protein</fullName>
    </submittedName>
</protein>
<dbReference type="EMBL" id="BFEA01000088">
    <property type="protein sequence ID" value="GBG67535.1"/>
    <property type="molecule type" value="Genomic_DNA"/>
</dbReference>
<sequence length="150" mass="16930">MGKHCRVYKKILEREADSGFQSFFTFMAKQRKEKVYNFTMDRSLYDAIDAMQGSNQAIHPPNLADTGAREVPLSQEGEQSQVRGKTAVGKPSASENLDDVDDGYASRLSGSGPPGKRKNERQMTFEAVTDDEDVHFGWRKAYANVRQQFE</sequence>
<keyword evidence="3" id="KW-1185">Reference proteome</keyword>
<organism evidence="2 3">
    <name type="scientific">Chara braunii</name>
    <name type="common">Braun's stonewort</name>
    <dbReference type="NCBI Taxonomy" id="69332"/>
    <lineage>
        <taxon>Eukaryota</taxon>
        <taxon>Viridiplantae</taxon>
        <taxon>Streptophyta</taxon>
        <taxon>Charophyceae</taxon>
        <taxon>Charales</taxon>
        <taxon>Characeae</taxon>
        <taxon>Chara</taxon>
    </lineage>
</organism>
<evidence type="ECO:0000256" key="1">
    <source>
        <dbReference type="SAM" id="MobiDB-lite"/>
    </source>
</evidence>
<proteinExistence type="predicted"/>
<accession>A0A388KBU9</accession>
<dbReference type="Gramene" id="GBG67535">
    <property type="protein sequence ID" value="GBG67535"/>
    <property type="gene ID" value="CBR_g666"/>
</dbReference>
<evidence type="ECO:0000313" key="3">
    <source>
        <dbReference type="Proteomes" id="UP000265515"/>
    </source>
</evidence>
<reference evidence="2 3" key="1">
    <citation type="journal article" date="2018" name="Cell">
        <title>The Chara Genome: Secondary Complexity and Implications for Plant Terrestrialization.</title>
        <authorList>
            <person name="Nishiyama T."/>
            <person name="Sakayama H."/>
            <person name="Vries J.D."/>
            <person name="Buschmann H."/>
            <person name="Saint-Marcoux D."/>
            <person name="Ullrich K.K."/>
            <person name="Haas F.B."/>
            <person name="Vanderstraeten L."/>
            <person name="Becker D."/>
            <person name="Lang D."/>
            <person name="Vosolsobe S."/>
            <person name="Rombauts S."/>
            <person name="Wilhelmsson P.K.I."/>
            <person name="Janitza P."/>
            <person name="Kern R."/>
            <person name="Heyl A."/>
            <person name="Rumpler F."/>
            <person name="Villalobos L.I.A.C."/>
            <person name="Clay J.M."/>
            <person name="Skokan R."/>
            <person name="Toyoda A."/>
            <person name="Suzuki Y."/>
            <person name="Kagoshima H."/>
            <person name="Schijlen E."/>
            <person name="Tajeshwar N."/>
            <person name="Catarino B."/>
            <person name="Hetherington A.J."/>
            <person name="Saltykova A."/>
            <person name="Bonnot C."/>
            <person name="Breuninger H."/>
            <person name="Symeonidi A."/>
            <person name="Radhakrishnan G.V."/>
            <person name="Van Nieuwerburgh F."/>
            <person name="Deforce D."/>
            <person name="Chang C."/>
            <person name="Karol K.G."/>
            <person name="Hedrich R."/>
            <person name="Ulvskov P."/>
            <person name="Glockner G."/>
            <person name="Delwiche C.F."/>
            <person name="Petrasek J."/>
            <person name="Van de Peer Y."/>
            <person name="Friml J."/>
            <person name="Beilby M."/>
            <person name="Dolan L."/>
            <person name="Kohara Y."/>
            <person name="Sugano S."/>
            <person name="Fujiyama A."/>
            <person name="Delaux P.-M."/>
            <person name="Quint M."/>
            <person name="TheiBen G."/>
            <person name="Hagemann M."/>
            <person name="Harholt J."/>
            <person name="Dunand C."/>
            <person name="Zachgo S."/>
            <person name="Langdale J."/>
            <person name="Maumus F."/>
            <person name="Straeten D.V.D."/>
            <person name="Gould S.B."/>
            <person name="Rensing S.A."/>
        </authorList>
    </citation>
    <scope>NUCLEOTIDE SEQUENCE [LARGE SCALE GENOMIC DNA]</scope>
    <source>
        <strain evidence="2 3">S276</strain>
    </source>
</reference>
<evidence type="ECO:0000313" key="2">
    <source>
        <dbReference type="EMBL" id="GBG67535.1"/>
    </source>
</evidence>
<comment type="caution">
    <text evidence="2">The sequence shown here is derived from an EMBL/GenBank/DDBJ whole genome shotgun (WGS) entry which is preliminary data.</text>
</comment>
<gene>
    <name evidence="2" type="ORF">CBR_g666</name>
</gene>
<feature type="region of interest" description="Disordered" evidence="1">
    <location>
        <begin position="56"/>
        <end position="122"/>
    </location>
</feature>
<dbReference type="AlphaFoldDB" id="A0A388KBU9"/>
<name>A0A388KBU9_CHABU</name>